<accession>A0A1G6L0N8</accession>
<dbReference type="OrthoDB" id="8689816at2"/>
<organism evidence="3 4">
    <name type="scientific">Paracidovorax valerianellae</name>
    <dbReference type="NCBI Taxonomy" id="187868"/>
    <lineage>
        <taxon>Bacteria</taxon>
        <taxon>Pseudomonadati</taxon>
        <taxon>Pseudomonadota</taxon>
        <taxon>Betaproteobacteria</taxon>
        <taxon>Burkholderiales</taxon>
        <taxon>Comamonadaceae</taxon>
        <taxon>Paracidovorax</taxon>
    </lineage>
</organism>
<keyword evidence="2" id="KW-0812">Transmembrane</keyword>
<feature type="compositionally biased region" description="Basic and acidic residues" evidence="1">
    <location>
        <begin position="59"/>
        <end position="70"/>
    </location>
</feature>
<dbReference type="Proteomes" id="UP000198781">
    <property type="component" value="Unassembled WGS sequence"/>
</dbReference>
<evidence type="ECO:0000256" key="2">
    <source>
        <dbReference type="SAM" id="Phobius"/>
    </source>
</evidence>
<dbReference type="AlphaFoldDB" id="A0A1G6L0N8"/>
<reference evidence="3 4" key="1">
    <citation type="submission" date="2016-10" db="EMBL/GenBank/DDBJ databases">
        <authorList>
            <person name="de Groot N.N."/>
        </authorList>
    </citation>
    <scope>NUCLEOTIDE SEQUENCE [LARGE SCALE GENOMIC DNA]</scope>
    <source>
        <strain evidence="3 4">DSM 16619</strain>
    </source>
</reference>
<keyword evidence="2" id="KW-1133">Transmembrane helix</keyword>
<protein>
    <submittedName>
        <fullName evidence="3">Small Trp-rich protein</fullName>
    </submittedName>
</protein>
<dbReference type="InterPro" id="IPR031044">
    <property type="entry name" value="Small_Trp_rich"/>
</dbReference>
<keyword evidence="2" id="KW-0472">Membrane</keyword>
<proteinExistence type="predicted"/>
<feature type="transmembrane region" description="Helical" evidence="2">
    <location>
        <begin position="28"/>
        <end position="49"/>
    </location>
</feature>
<dbReference type="NCBIfam" id="TIGR04438">
    <property type="entry name" value="small_Trp_rich"/>
    <property type="match status" value="1"/>
</dbReference>
<name>A0A1G6L0N8_9BURK</name>
<sequence>MYALSLGVLLVLLKYLEIGPVAQWNWWWVLSPFALALVWWTWADASGYTKRKAMEKMDRRKQDRIDKQREALGIQPRNRR</sequence>
<evidence type="ECO:0000256" key="1">
    <source>
        <dbReference type="SAM" id="MobiDB-lite"/>
    </source>
</evidence>
<evidence type="ECO:0000313" key="4">
    <source>
        <dbReference type="Proteomes" id="UP000198781"/>
    </source>
</evidence>
<keyword evidence="4" id="KW-1185">Reference proteome</keyword>
<dbReference type="EMBL" id="FMZC01000002">
    <property type="protein sequence ID" value="SDC36176.1"/>
    <property type="molecule type" value="Genomic_DNA"/>
</dbReference>
<gene>
    <name evidence="3" type="ORF">SAMN05192589_10220</name>
</gene>
<dbReference type="RefSeq" id="WP_092740174.1">
    <property type="nucleotide sequence ID" value="NZ_FMZC01000002.1"/>
</dbReference>
<evidence type="ECO:0000313" key="3">
    <source>
        <dbReference type="EMBL" id="SDC36176.1"/>
    </source>
</evidence>
<feature type="region of interest" description="Disordered" evidence="1">
    <location>
        <begin position="59"/>
        <end position="80"/>
    </location>
</feature>